<comment type="caution">
    <text evidence="2">The sequence shown here is derived from an EMBL/GenBank/DDBJ whole genome shotgun (WGS) entry which is preliminary data.</text>
</comment>
<dbReference type="Gene3D" id="3.40.630.10">
    <property type="entry name" value="Zn peptidases"/>
    <property type="match status" value="1"/>
</dbReference>
<reference evidence="2 3" key="1">
    <citation type="journal article" date="2014" name="Int. J. Syst. Evol. Microbiol.">
        <title>Nocardia vulneris sp. nov., isolated from wounds of human patients in North America.</title>
        <authorList>
            <person name="Lasker B.A."/>
            <person name="Bell M."/>
            <person name="Klenk H.P."/>
            <person name="Sproer C."/>
            <person name="Schumann C."/>
            <person name="Schumann P."/>
            <person name="Brown J.M."/>
        </authorList>
    </citation>
    <scope>NUCLEOTIDE SEQUENCE [LARGE SCALE GENOMIC DNA]</scope>
    <source>
        <strain evidence="2 3">W9851</strain>
    </source>
</reference>
<feature type="signal peptide" evidence="1">
    <location>
        <begin position="1"/>
        <end position="34"/>
    </location>
</feature>
<organism evidence="2 3">
    <name type="scientific">Nocardia vulneris</name>
    <dbReference type="NCBI Taxonomy" id="1141657"/>
    <lineage>
        <taxon>Bacteria</taxon>
        <taxon>Bacillati</taxon>
        <taxon>Actinomycetota</taxon>
        <taxon>Actinomycetes</taxon>
        <taxon>Mycobacteriales</taxon>
        <taxon>Nocardiaceae</taxon>
        <taxon>Nocardia</taxon>
    </lineage>
</organism>
<keyword evidence="3" id="KW-1185">Reference proteome</keyword>
<evidence type="ECO:0000256" key="1">
    <source>
        <dbReference type="SAM" id="SignalP"/>
    </source>
</evidence>
<dbReference type="Gene3D" id="3.50.30.30">
    <property type="match status" value="1"/>
</dbReference>
<dbReference type="Proteomes" id="UP000031364">
    <property type="component" value="Unassembled WGS sequence"/>
</dbReference>
<dbReference type="RefSeq" id="WP_043671662.1">
    <property type="nucleotide sequence ID" value="NZ_JNFP01000019.1"/>
</dbReference>
<dbReference type="InterPro" id="IPR006311">
    <property type="entry name" value="TAT_signal"/>
</dbReference>
<proteinExistence type="predicted"/>
<evidence type="ECO:0000313" key="2">
    <source>
        <dbReference type="EMBL" id="KIA63658.1"/>
    </source>
</evidence>
<evidence type="ECO:0000313" key="3">
    <source>
        <dbReference type="Proteomes" id="UP000031364"/>
    </source>
</evidence>
<gene>
    <name evidence="2" type="ORF">FG87_17700</name>
</gene>
<dbReference type="PROSITE" id="PS51318">
    <property type="entry name" value="TAT"/>
    <property type="match status" value="1"/>
</dbReference>
<dbReference type="SUPFAM" id="SSF53187">
    <property type="entry name" value="Zn-dependent exopeptidases"/>
    <property type="match status" value="1"/>
</dbReference>
<name>A0ABR4ZEH3_9NOCA</name>
<sequence>MSDCAPLSAVSRRAVLGGALAGLGGLALPGFAAAAPDGVELVDSDTLWSWVRRMTAGGPRFTGSDAHRRWIDYLAGELETFGLPVRRYPTALKYWNAEFWALTVTDAHGAIHDIPVAYYWPYSGTTPPQGITGELTEAAGADPTGKIVLADRPITPLVAGAFAAVAIDAQPRSLLLDAALEDSSRLWLGAQGPKLRDLRDRGAIGAVGILPFDPADAAGQFTPHQQPHDGLPALLLDQLQGNRLREAMRLGPVTATLTLTAETNDEATIDYLAAELPGNGSRAGAILVMTHTDGQNAIEENGAAALLAMADYFTRLPVAQRDRDIVFVLSPAHMTASSSAVHPETWLDHHPEIADRLVAAVVPEHLGATQWDAGGTGRAWHATGKQEILVLGVGNSAELARAVAAELAGSDLDRTLVARPYTDNLYGEATGPYRRGIPTVTAIAGPNYLVRVSENGDLDKLDPALAHRQTRYLTHLTTRLLSAPWLPAPR</sequence>
<accession>A0ABR4ZEH3</accession>
<feature type="chain" id="PRO_5045792062" description="Peptidase M28 domain-containing protein" evidence="1">
    <location>
        <begin position="35"/>
        <end position="490"/>
    </location>
</feature>
<protein>
    <recommendedName>
        <fullName evidence="4">Peptidase M28 domain-containing protein</fullName>
    </recommendedName>
</protein>
<keyword evidence="1" id="KW-0732">Signal</keyword>
<dbReference type="EMBL" id="JNFP01000019">
    <property type="protein sequence ID" value="KIA63658.1"/>
    <property type="molecule type" value="Genomic_DNA"/>
</dbReference>
<evidence type="ECO:0008006" key="4">
    <source>
        <dbReference type="Google" id="ProtNLM"/>
    </source>
</evidence>